<evidence type="ECO:0000313" key="1">
    <source>
        <dbReference type="EMBL" id="KAL2642842.1"/>
    </source>
</evidence>
<keyword evidence="2" id="KW-1185">Reference proteome</keyword>
<sequence length="116" mass="13228">MARTAGQRKRTMIEHERHDNKQKRLSDFVISLSKAYFNTRENMAFFKYGKVCTLLRTAGVEMTSNLYQNDKAVVDKDASAISHQVTSFLNLWGLDCTRFVGFGSDGAMLIRPSRVM</sequence>
<gene>
    <name evidence="1" type="ORF">R1flu_010429</name>
</gene>
<dbReference type="AlphaFoldDB" id="A0ABD1Z951"/>
<proteinExistence type="predicted"/>
<protein>
    <submittedName>
        <fullName evidence="1">Uncharacterized protein</fullName>
    </submittedName>
</protein>
<accession>A0ABD1Z951</accession>
<dbReference type="EMBL" id="JBHFFA010000002">
    <property type="protein sequence ID" value="KAL2642842.1"/>
    <property type="molecule type" value="Genomic_DNA"/>
</dbReference>
<evidence type="ECO:0000313" key="2">
    <source>
        <dbReference type="Proteomes" id="UP001605036"/>
    </source>
</evidence>
<dbReference type="Proteomes" id="UP001605036">
    <property type="component" value="Unassembled WGS sequence"/>
</dbReference>
<organism evidence="1 2">
    <name type="scientific">Riccia fluitans</name>
    <dbReference type="NCBI Taxonomy" id="41844"/>
    <lineage>
        <taxon>Eukaryota</taxon>
        <taxon>Viridiplantae</taxon>
        <taxon>Streptophyta</taxon>
        <taxon>Embryophyta</taxon>
        <taxon>Marchantiophyta</taxon>
        <taxon>Marchantiopsida</taxon>
        <taxon>Marchantiidae</taxon>
        <taxon>Marchantiales</taxon>
        <taxon>Ricciaceae</taxon>
        <taxon>Riccia</taxon>
    </lineage>
</organism>
<name>A0ABD1Z951_9MARC</name>
<comment type="caution">
    <text evidence="1">The sequence shown here is derived from an EMBL/GenBank/DDBJ whole genome shotgun (WGS) entry which is preliminary data.</text>
</comment>
<reference evidence="1 2" key="1">
    <citation type="submission" date="2024-09" db="EMBL/GenBank/DDBJ databases">
        <title>Chromosome-scale assembly of Riccia fluitans.</title>
        <authorList>
            <person name="Paukszto L."/>
            <person name="Sawicki J."/>
            <person name="Karawczyk K."/>
            <person name="Piernik-Szablinska J."/>
            <person name="Szczecinska M."/>
            <person name="Mazdziarz M."/>
        </authorList>
    </citation>
    <scope>NUCLEOTIDE SEQUENCE [LARGE SCALE GENOMIC DNA]</scope>
    <source>
        <strain evidence="1">Rf_01</strain>
        <tissue evidence="1">Aerial parts of the thallus</tissue>
    </source>
</reference>